<accession>A0A552E3H3</accession>
<dbReference type="Pfam" id="PF00535">
    <property type="entry name" value="Glycos_transf_2"/>
    <property type="match status" value="1"/>
</dbReference>
<dbReference type="CDD" id="cd06433">
    <property type="entry name" value="GT_2_WfgS_like"/>
    <property type="match status" value="1"/>
</dbReference>
<evidence type="ECO:0000259" key="1">
    <source>
        <dbReference type="Pfam" id="PF00535"/>
    </source>
</evidence>
<dbReference type="SUPFAM" id="SSF53448">
    <property type="entry name" value="Nucleotide-diphospho-sugar transferases"/>
    <property type="match status" value="1"/>
</dbReference>
<dbReference type="EMBL" id="SFBL01000026">
    <property type="protein sequence ID" value="TRU29036.1"/>
    <property type="molecule type" value="Genomic_DNA"/>
</dbReference>
<comment type="caution">
    <text evidence="2">The sequence shown here is derived from an EMBL/GenBank/DDBJ whole genome shotgun (WGS) entry which is preliminary data.</text>
</comment>
<dbReference type="InterPro" id="IPR029044">
    <property type="entry name" value="Nucleotide-diphossugar_trans"/>
</dbReference>
<name>A0A552E3H3_MICAE</name>
<reference evidence="2 3" key="1">
    <citation type="submission" date="2019-01" db="EMBL/GenBank/DDBJ databases">
        <title>Coherence of Microcystis species and biogeography revealed through population genomics.</title>
        <authorList>
            <person name="Perez-Carrascal O.M."/>
            <person name="Terrat Y."/>
            <person name="Giani A."/>
            <person name="Fortin N."/>
            <person name="Tromas N."/>
            <person name="Shapiro B.J."/>
        </authorList>
    </citation>
    <scope>NUCLEOTIDE SEQUENCE [LARGE SCALE GENOMIC DNA]</scope>
    <source>
        <strain evidence="2">Ma_SC_T_19800800_S464</strain>
    </source>
</reference>
<dbReference type="GO" id="GO:0016740">
    <property type="term" value="F:transferase activity"/>
    <property type="evidence" value="ECO:0007669"/>
    <property type="project" value="UniProtKB-KW"/>
</dbReference>
<protein>
    <submittedName>
        <fullName evidence="2">Glycosyltransferase</fullName>
    </submittedName>
</protein>
<organism evidence="2 3">
    <name type="scientific">Microcystis aeruginosa Ma_SC_T_19800800_S464</name>
    <dbReference type="NCBI Taxonomy" id="2486257"/>
    <lineage>
        <taxon>Bacteria</taxon>
        <taxon>Bacillati</taxon>
        <taxon>Cyanobacteriota</taxon>
        <taxon>Cyanophyceae</taxon>
        <taxon>Oscillatoriophycideae</taxon>
        <taxon>Chroococcales</taxon>
        <taxon>Microcystaceae</taxon>
        <taxon>Microcystis</taxon>
    </lineage>
</organism>
<gene>
    <name evidence="2" type="ORF">EWV81_03495</name>
</gene>
<dbReference type="Proteomes" id="UP000319313">
    <property type="component" value="Unassembled WGS sequence"/>
</dbReference>
<dbReference type="InterPro" id="IPR001173">
    <property type="entry name" value="Glyco_trans_2-like"/>
</dbReference>
<dbReference type="Gene3D" id="3.90.550.10">
    <property type="entry name" value="Spore Coat Polysaccharide Biosynthesis Protein SpsA, Chain A"/>
    <property type="match status" value="1"/>
</dbReference>
<proteinExistence type="predicted"/>
<dbReference type="PANTHER" id="PTHR22916">
    <property type="entry name" value="GLYCOSYLTRANSFERASE"/>
    <property type="match status" value="1"/>
</dbReference>
<dbReference type="PANTHER" id="PTHR22916:SF67">
    <property type="entry name" value="COLANIC ACID BIOSYNTHESIS GLYCOSYL TRANSFERASE WCAE-RELATED"/>
    <property type="match status" value="1"/>
</dbReference>
<feature type="domain" description="Glycosyltransferase 2-like" evidence="1">
    <location>
        <begin position="84"/>
        <end position="203"/>
    </location>
</feature>
<dbReference type="AlphaFoldDB" id="A0A552E3H3"/>
<sequence>MTIRPPLQEKKFIELDANFSTTRRVTMERPAIINDPSAKVQSHLFLPPNSERRGEGGLRTKGYFKHSYPETSELSEKFAVPLVTIIMVVFNGEKHLEQAIQSVISQSYNNVEYIIIDGGSTDSTIDIIRKYDDQIDYWLSEPDEGIYDAMNKGWKLSQGDYIYYLGSDDILLNIPSQSIQKASLNNTDIIHGNVIMDNGRLRISRYNPLIVLKNTLCPQGLFIKKNLLSQLPFNTKYKVYADFDLNQKIYKMSASSIKDKSTIAFFRLGGASSSYQDNSKLANCKQEYARVIYDNFGLSGLILSWIWGAIRGLVVRNNLHLHTDYKTLKIILKDCQLSFLFQ</sequence>
<evidence type="ECO:0000313" key="2">
    <source>
        <dbReference type="EMBL" id="TRU29036.1"/>
    </source>
</evidence>
<evidence type="ECO:0000313" key="3">
    <source>
        <dbReference type="Proteomes" id="UP000319313"/>
    </source>
</evidence>
<keyword evidence="2" id="KW-0808">Transferase</keyword>